<proteinExistence type="predicted"/>
<sequence>HTLPTLLKLGVIDKPETPIEIYIHTVKSGDPAKLPFLLEFFENIFSKEQRNIINPLIEQISLDERSKIGLDHFKALPNNLDEELIESVYDSNKWKSVIALDYLLKSEKIEVIKSLDWQNISPSNANKELLARQFQKNGVNLDFIPKDRFKLEGLELTMYSTLEKTIILKSVDMFKSIPAENLSRVAQITEEVEFESNTQIMAEGDYGDSLFIVVDGKVKIHKGDKEIVSLGKGACLGEMALLDGEPRSADATVTEDSTLFKIEQEGFYEVMGSQSEIMEEIIKLLSGKLRDTNEKLMSK</sequence>
<dbReference type="InterPro" id="IPR018488">
    <property type="entry name" value="cNMP-bd_CS"/>
</dbReference>
<dbReference type="EMBL" id="UINC01016698">
    <property type="protein sequence ID" value="SVA69330.1"/>
    <property type="molecule type" value="Genomic_DNA"/>
</dbReference>
<dbReference type="InterPro" id="IPR050397">
    <property type="entry name" value="Env_Response_Regulators"/>
</dbReference>
<reference evidence="2" key="1">
    <citation type="submission" date="2018-05" db="EMBL/GenBank/DDBJ databases">
        <authorList>
            <person name="Lanie J.A."/>
            <person name="Ng W.-L."/>
            <person name="Kazmierczak K.M."/>
            <person name="Andrzejewski T.M."/>
            <person name="Davidsen T.M."/>
            <person name="Wayne K.J."/>
            <person name="Tettelin H."/>
            <person name="Glass J.I."/>
            <person name="Rusch D."/>
            <person name="Podicherti R."/>
            <person name="Tsui H.-C.T."/>
            <person name="Winkler M.E."/>
        </authorList>
    </citation>
    <scope>NUCLEOTIDE SEQUENCE</scope>
</reference>
<dbReference type="Gene3D" id="2.60.120.10">
    <property type="entry name" value="Jelly Rolls"/>
    <property type="match status" value="1"/>
</dbReference>
<feature type="non-terminal residue" evidence="2">
    <location>
        <position position="1"/>
    </location>
</feature>
<dbReference type="InterPro" id="IPR014710">
    <property type="entry name" value="RmlC-like_jellyroll"/>
</dbReference>
<dbReference type="CDD" id="cd00038">
    <property type="entry name" value="CAP_ED"/>
    <property type="match status" value="1"/>
</dbReference>
<dbReference type="PROSITE" id="PS00889">
    <property type="entry name" value="CNMP_BINDING_2"/>
    <property type="match status" value="1"/>
</dbReference>
<evidence type="ECO:0000259" key="1">
    <source>
        <dbReference type="PROSITE" id="PS50042"/>
    </source>
</evidence>
<feature type="domain" description="Cyclic nucleotide-binding" evidence="1">
    <location>
        <begin position="173"/>
        <end position="288"/>
    </location>
</feature>
<dbReference type="Pfam" id="PF00027">
    <property type="entry name" value="cNMP_binding"/>
    <property type="match status" value="1"/>
</dbReference>
<name>A0A381XXH3_9ZZZZ</name>
<accession>A0A381XXH3</accession>
<dbReference type="PANTHER" id="PTHR24567">
    <property type="entry name" value="CRP FAMILY TRANSCRIPTIONAL REGULATORY PROTEIN"/>
    <property type="match status" value="1"/>
</dbReference>
<dbReference type="SUPFAM" id="SSF51206">
    <property type="entry name" value="cAMP-binding domain-like"/>
    <property type="match status" value="1"/>
</dbReference>
<dbReference type="PANTHER" id="PTHR24567:SF74">
    <property type="entry name" value="HTH-TYPE TRANSCRIPTIONAL REGULATOR ARCR"/>
    <property type="match status" value="1"/>
</dbReference>
<dbReference type="GO" id="GO:0003700">
    <property type="term" value="F:DNA-binding transcription factor activity"/>
    <property type="evidence" value="ECO:0007669"/>
    <property type="project" value="TreeGrafter"/>
</dbReference>
<protein>
    <recommendedName>
        <fullName evidence="1">Cyclic nucleotide-binding domain-containing protein</fullName>
    </recommendedName>
</protein>
<dbReference type="InterPro" id="IPR000595">
    <property type="entry name" value="cNMP-bd_dom"/>
</dbReference>
<dbReference type="GO" id="GO:0005829">
    <property type="term" value="C:cytosol"/>
    <property type="evidence" value="ECO:0007669"/>
    <property type="project" value="TreeGrafter"/>
</dbReference>
<organism evidence="2">
    <name type="scientific">marine metagenome</name>
    <dbReference type="NCBI Taxonomy" id="408172"/>
    <lineage>
        <taxon>unclassified sequences</taxon>
        <taxon>metagenomes</taxon>
        <taxon>ecological metagenomes</taxon>
    </lineage>
</organism>
<dbReference type="PROSITE" id="PS50042">
    <property type="entry name" value="CNMP_BINDING_3"/>
    <property type="match status" value="1"/>
</dbReference>
<gene>
    <name evidence="2" type="ORF">METZ01_LOCUS122184</name>
</gene>
<dbReference type="SMART" id="SM00100">
    <property type="entry name" value="cNMP"/>
    <property type="match status" value="1"/>
</dbReference>
<dbReference type="AlphaFoldDB" id="A0A381XXH3"/>
<evidence type="ECO:0000313" key="2">
    <source>
        <dbReference type="EMBL" id="SVA69330.1"/>
    </source>
</evidence>
<dbReference type="InterPro" id="IPR018490">
    <property type="entry name" value="cNMP-bd_dom_sf"/>
</dbReference>